<dbReference type="GeneID" id="24862395"/>
<dbReference type="SUPFAM" id="SSF49764">
    <property type="entry name" value="HSP20-like chaperones"/>
    <property type="match status" value="1"/>
</dbReference>
<dbReference type="HOGENOM" id="CLU_178347_1_0_2"/>
<evidence type="ECO:0000259" key="1">
    <source>
        <dbReference type="Pfam" id="PF00011"/>
    </source>
</evidence>
<dbReference type="InterPro" id="IPR008978">
    <property type="entry name" value="HSP20-like_chaperone"/>
</dbReference>
<keyword evidence="3" id="KW-1185">Reference proteome</keyword>
<evidence type="ECO:0000313" key="3">
    <source>
        <dbReference type="Proteomes" id="UP000033111"/>
    </source>
</evidence>
<organism evidence="2 3">
    <name type="scientific">Methanosarcina siciliae T4/M</name>
    <dbReference type="NCBI Taxonomy" id="1434120"/>
    <lineage>
        <taxon>Archaea</taxon>
        <taxon>Methanobacteriati</taxon>
        <taxon>Methanobacteriota</taxon>
        <taxon>Stenosarchaea group</taxon>
        <taxon>Methanomicrobia</taxon>
        <taxon>Methanosarcinales</taxon>
        <taxon>Methanosarcinaceae</taxon>
        <taxon>Methanosarcina</taxon>
    </lineage>
</organism>
<proteinExistence type="predicted"/>
<protein>
    <submittedName>
        <fullName evidence="2">Putative small heat shock protein</fullName>
    </submittedName>
</protein>
<evidence type="ECO:0000313" key="2">
    <source>
        <dbReference type="EMBL" id="AKB30191.1"/>
    </source>
</evidence>
<dbReference type="RefSeq" id="WP_048173910.1">
    <property type="nucleotide sequence ID" value="NZ_CP009506.1"/>
</dbReference>
<keyword evidence="2" id="KW-0346">Stress response</keyword>
<dbReference type="EMBL" id="CP009506">
    <property type="protein sequence ID" value="AKB30191.1"/>
    <property type="molecule type" value="Genomic_DNA"/>
</dbReference>
<accession>A0A0E3L9F7</accession>
<name>A0A0E3L9F7_9EURY</name>
<dbReference type="Pfam" id="PF00011">
    <property type="entry name" value="HSP20"/>
    <property type="match status" value="1"/>
</dbReference>
<feature type="domain" description="SHSP" evidence="1">
    <location>
        <begin position="20"/>
        <end position="98"/>
    </location>
</feature>
<dbReference type="PATRIC" id="fig|1434120.4.peg.4494"/>
<dbReference type="Gene3D" id="2.60.40.790">
    <property type="match status" value="1"/>
</dbReference>
<dbReference type="Proteomes" id="UP000033111">
    <property type="component" value="Chromosome"/>
</dbReference>
<gene>
    <name evidence="2" type="ORF">MSSIT_3472</name>
</gene>
<dbReference type="CDD" id="cd06464">
    <property type="entry name" value="ACD_sHsps-like"/>
    <property type="match status" value="1"/>
</dbReference>
<dbReference type="AlphaFoldDB" id="A0A0E3L9F7"/>
<sequence length="99" mass="11041">MVETLRLSPAICAYPDDTYENLKIEVVLPGIEKENISFKVVEDGFYIRATKEGVEYADSYAVCCPISPEKATATYSNGVLNVTVPYQQPFEKAIDVKIE</sequence>
<dbReference type="KEGG" id="msw:MSSIT_3472"/>
<dbReference type="OrthoDB" id="106788at2157"/>
<dbReference type="InterPro" id="IPR002068">
    <property type="entry name" value="A-crystallin/Hsp20_dom"/>
</dbReference>
<reference evidence="2 3" key="1">
    <citation type="submission" date="2014-07" db="EMBL/GenBank/DDBJ databases">
        <title>Methanogenic archaea and the global carbon cycle.</title>
        <authorList>
            <person name="Henriksen J.R."/>
            <person name="Luke J."/>
            <person name="Reinhart S."/>
            <person name="Benedict M.N."/>
            <person name="Youngblut N.D."/>
            <person name="Metcalf M.E."/>
            <person name="Whitaker R.J."/>
            <person name="Metcalf W.W."/>
        </authorList>
    </citation>
    <scope>NUCLEOTIDE SEQUENCE [LARGE SCALE GENOMIC DNA]</scope>
    <source>
        <strain evidence="2 3">T4/M</strain>
    </source>
</reference>